<reference evidence="3" key="1">
    <citation type="submission" date="2023-03" db="EMBL/GenBank/DDBJ databases">
        <title>Massive genome expansion in bonnet fungi (Mycena s.s.) driven by repeated elements and novel gene families across ecological guilds.</title>
        <authorList>
            <consortium name="Lawrence Berkeley National Laboratory"/>
            <person name="Harder C.B."/>
            <person name="Miyauchi S."/>
            <person name="Viragh M."/>
            <person name="Kuo A."/>
            <person name="Thoen E."/>
            <person name="Andreopoulos B."/>
            <person name="Lu D."/>
            <person name="Skrede I."/>
            <person name="Drula E."/>
            <person name="Henrissat B."/>
            <person name="Morin E."/>
            <person name="Kohler A."/>
            <person name="Barry K."/>
            <person name="LaButti K."/>
            <person name="Morin E."/>
            <person name="Salamov A."/>
            <person name="Lipzen A."/>
            <person name="Mereny Z."/>
            <person name="Hegedus B."/>
            <person name="Baldrian P."/>
            <person name="Stursova M."/>
            <person name="Weitz H."/>
            <person name="Taylor A."/>
            <person name="Grigoriev I.V."/>
            <person name="Nagy L.G."/>
            <person name="Martin F."/>
            <person name="Kauserud H."/>
        </authorList>
    </citation>
    <scope>NUCLEOTIDE SEQUENCE</scope>
    <source>
        <strain evidence="3">CBHHK182m</strain>
    </source>
</reference>
<evidence type="ECO:0000259" key="2">
    <source>
        <dbReference type="Pfam" id="PF25000"/>
    </source>
</evidence>
<dbReference type="InterPro" id="IPR053137">
    <property type="entry name" value="NLR-like"/>
</dbReference>
<feature type="domain" description="DUF7779" evidence="2">
    <location>
        <begin position="219"/>
        <end position="327"/>
    </location>
</feature>
<dbReference type="InterPro" id="IPR027417">
    <property type="entry name" value="P-loop_NTPase"/>
</dbReference>
<gene>
    <name evidence="3" type="ORF">B0H16DRAFT_203281</name>
</gene>
<evidence type="ECO:0000313" key="4">
    <source>
        <dbReference type="Proteomes" id="UP001215598"/>
    </source>
</evidence>
<dbReference type="InterPro" id="IPR056681">
    <property type="entry name" value="DUF7779"/>
</dbReference>
<comment type="caution">
    <text evidence="3">The sequence shown here is derived from an EMBL/GenBank/DDBJ whole genome shotgun (WGS) entry which is preliminary data.</text>
</comment>
<evidence type="ECO:0000313" key="3">
    <source>
        <dbReference type="EMBL" id="KAJ7731366.1"/>
    </source>
</evidence>
<name>A0AAD7MSZ7_9AGAR</name>
<dbReference type="Pfam" id="PF13424">
    <property type="entry name" value="TPR_12"/>
    <property type="match status" value="1"/>
</dbReference>
<organism evidence="3 4">
    <name type="scientific">Mycena metata</name>
    <dbReference type="NCBI Taxonomy" id="1033252"/>
    <lineage>
        <taxon>Eukaryota</taxon>
        <taxon>Fungi</taxon>
        <taxon>Dikarya</taxon>
        <taxon>Basidiomycota</taxon>
        <taxon>Agaricomycotina</taxon>
        <taxon>Agaricomycetes</taxon>
        <taxon>Agaricomycetidae</taxon>
        <taxon>Agaricales</taxon>
        <taxon>Marasmiineae</taxon>
        <taxon>Mycenaceae</taxon>
        <taxon>Mycena</taxon>
    </lineage>
</organism>
<proteinExistence type="predicted"/>
<dbReference type="GO" id="GO:0043531">
    <property type="term" value="F:ADP binding"/>
    <property type="evidence" value="ECO:0007669"/>
    <property type="project" value="InterPro"/>
</dbReference>
<dbReference type="NCBIfam" id="NF040586">
    <property type="entry name" value="FxSxx_TPR"/>
    <property type="match status" value="1"/>
</dbReference>
<dbReference type="InterPro" id="IPR011990">
    <property type="entry name" value="TPR-like_helical_dom_sf"/>
</dbReference>
<dbReference type="SUPFAM" id="SSF48452">
    <property type="entry name" value="TPR-like"/>
    <property type="match status" value="3"/>
</dbReference>
<dbReference type="Pfam" id="PF13374">
    <property type="entry name" value="TPR_10"/>
    <property type="match status" value="5"/>
</dbReference>
<dbReference type="PANTHER" id="PTHR46082:SF11">
    <property type="entry name" value="AAA+ ATPASE DOMAIN-CONTAINING PROTEIN-RELATED"/>
    <property type="match status" value="1"/>
</dbReference>
<keyword evidence="4" id="KW-1185">Reference proteome</keyword>
<protein>
    <recommendedName>
        <fullName evidence="2">DUF7779 domain-containing protein</fullName>
    </recommendedName>
</protein>
<sequence length="745" mass="84029">MDKYFGQDLDKQCIYVLHGLGGAGKTQIALKFIQQSSSFTSTFFVDASTTKTIETGFKNIAKLRNAGDSSADAVKWLVAKPHNWLVFFDNADNPKLNLNKFLPQCNHGNIIITSRNPELRIYGGSAQVSDMEEEDAVTLLLKSAAQEPLPTNQESAVQIVRALWYLPLAIVQAGAFIARTRALDHYLALYSRNCDKLMRERPAQSHSNYAWTVYTTWQMSFDQLSASAAMFLQLCSFLHRDGISEDIFSRAADYDFPSIGPSKVELQQPLEFLSQFQGPSGEWDTLAFLEVINEITSYSLATFAPEKRTFSIHPLVHRWSRDTLADPELKYDIIHSIVGMSIWEIPQIDSQLASLKLLPHVDAIMQFQSYGARDFKPSYGRLYSWANRHHEAKAFKVSALERQRAFKSDDDLDILYLVNSLAITYEKLGQLKDAEELEVVVVEKRREILGDDHPETLRTMHRLAVVYRRLGQFRKAEELGAMVVEKQRTILGEGHPQTLDAMHNLAITYKDLGQPQRAEELEVVVVEKRRAILGEDHPATLDAMYNLAITYKNLGQPQKAEGLQAVVLEKRRVILGQDHPETLNAMGNLAVTYKHLGHPQKAEELELVVVKKRRAILGEYHPETLNAMYNLAITYRDLGQPQKAEELEVVMVEKRRAILGADHPETLSAMAVIYASLSHFEEAERLQLEVMKKHTVLGDSHPHTILSINNLPLTYRALEKGAEAPELEVPLPDDEEGTSASNAVE</sequence>
<dbReference type="Gene3D" id="1.25.40.10">
    <property type="entry name" value="Tetratricopeptide repeat domain"/>
    <property type="match status" value="2"/>
</dbReference>
<dbReference type="Gene3D" id="3.40.50.300">
    <property type="entry name" value="P-loop containing nucleotide triphosphate hydrolases"/>
    <property type="match status" value="1"/>
</dbReference>
<dbReference type="AlphaFoldDB" id="A0AAD7MSZ7"/>
<dbReference type="SUPFAM" id="SSF52540">
    <property type="entry name" value="P-loop containing nucleoside triphosphate hydrolases"/>
    <property type="match status" value="1"/>
</dbReference>
<dbReference type="PANTHER" id="PTHR46082">
    <property type="entry name" value="ATP/GTP-BINDING PROTEIN-RELATED"/>
    <property type="match status" value="1"/>
</dbReference>
<feature type="region of interest" description="Disordered" evidence="1">
    <location>
        <begin position="724"/>
        <end position="745"/>
    </location>
</feature>
<dbReference type="EMBL" id="JARKIB010000153">
    <property type="protein sequence ID" value="KAJ7731366.1"/>
    <property type="molecule type" value="Genomic_DNA"/>
</dbReference>
<dbReference type="Proteomes" id="UP001215598">
    <property type="component" value="Unassembled WGS sequence"/>
</dbReference>
<evidence type="ECO:0000256" key="1">
    <source>
        <dbReference type="SAM" id="MobiDB-lite"/>
    </source>
</evidence>
<dbReference type="Pfam" id="PF25000">
    <property type="entry name" value="DUF7779"/>
    <property type="match status" value="1"/>
</dbReference>
<accession>A0AAD7MSZ7</accession>